<dbReference type="OrthoDB" id="1096949at2"/>
<organism evidence="6 8">
    <name type="scientific">Butyricimonas virosa</name>
    <dbReference type="NCBI Taxonomy" id="544645"/>
    <lineage>
        <taxon>Bacteria</taxon>
        <taxon>Pseudomonadati</taxon>
        <taxon>Bacteroidota</taxon>
        <taxon>Bacteroidia</taxon>
        <taxon>Bacteroidales</taxon>
        <taxon>Odoribacteraceae</taxon>
        <taxon>Butyricimonas</taxon>
    </lineage>
</organism>
<dbReference type="PANTHER" id="PTHR30273">
    <property type="entry name" value="PERIPLASMIC SIGNAL SENSOR AND SIGMA FACTOR ACTIVATOR FECR-RELATED"/>
    <property type="match status" value="1"/>
</dbReference>
<comment type="caution">
    <text evidence="6">The sequence shown here is derived from an EMBL/GenBank/DDBJ whole genome shotgun (WGS) entry which is preliminary data.</text>
</comment>
<evidence type="ECO:0000313" key="6">
    <source>
        <dbReference type="EMBL" id="RHM46094.1"/>
    </source>
</evidence>
<dbReference type="EMBL" id="QSCR01000005">
    <property type="protein sequence ID" value="RGY19745.1"/>
    <property type="molecule type" value="Genomic_DNA"/>
</dbReference>
<dbReference type="PANTHER" id="PTHR30273:SF2">
    <property type="entry name" value="PROTEIN FECR"/>
    <property type="match status" value="1"/>
</dbReference>
<dbReference type="AlphaFoldDB" id="A0A415QNT5"/>
<feature type="domain" description="FecR protein" evidence="2">
    <location>
        <begin position="183"/>
        <end position="274"/>
    </location>
</feature>
<evidence type="ECO:0000313" key="7">
    <source>
        <dbReference type="Proteomes" id="UP000283589"/>
    </source>
</evidence>
<keyword evidence="1" id="KW-1133">Transmembrane helix</keyword>
<dbReference type="FunFam" id="2.60.120.1440:FF:000001">
    <property type="entry name" value="Putative anti-sigma factor"/>
    <property type="match status" value="1"/>
</dbReference>
<evidence type="ECO:0000259" key="2">
    <source>
        <dbReference type="Pfam" id="PF04773"/>
    </source>
</evidence>
<protein>
    <submittedName>
        <fullName evidence="6">FecR family protein</fullName>
    </submittedName>
</protein>
<keyword evidence="1" id="KW-0472">Membrane</keyword>
<evidence type="ECO:0000259" key="3">
    <source>
        <dbReference type="Pfam" id="PF16344"/>
    </source>
</evidence>
<dbReference type="EMBL" id="QRPV01000003">
    <property type="protein sequence ID" value="RHM46094.1"/>
    <property type="molecule type" value="Genomic_DNA"/>
</dbReference>
<dbReference type="InterPro" id="IPR006860">
    <property type="entry name" value="FecR"/>
</dbReference>
<feature type="transmembrane region" description="Helical" evidence="1">
    <location>
        <begin position="82"/>
        <end position="106"/>
    </location>
</feature>
<proteinExistence type="predicted"/>
<dbReference type="InterPro" id="IPR012373">
    <property type="entry name" value="Ferrdict_sens_TM"/>
</dbReference>
<dbReference type="Gene3D" id="3.55.50.30">
    <property type="match status" value="1"/>
</dbReference>
<evidence type="ECO:0000256" key="1">
    <source>
        <dbReference type="SAM" id="Phobius"/>
    </source>
</evidence>
<reference evidence="7 8" key="1">
    <citation type="submission" date="2018-08" db="EMBL/GenBank/DDBJ databases">
        <title>A genome reference for cultivated species of the human gut microbiota.</title>
        <authorList>
            <person name="Zou Y."/>
            <person name="Xue W."/>
            <person name="Luo G."/>
        </authorList>
    </citation>
    <scope>NUCLEOTIDE SEQUENCE [LARGE SCALE GENOMIC DNA]</scope>
    <source>
        <strain evidence="4 7">AF14-49</strain>
        <strain evidence="6 8">AF34-33</strain>
        <strain evidence="5 9">OF02-7</strain>
    </source>
</reference>
<dbReference type="RefSeq" id="WP_117721448.1">
    <property type="nucleotide sequence ID" value="NZ_CABJDM010000003.1"/>
</dbReference>
<evidence type="ECO:0000313" key="4">
    <source>
        <dbReference type="EMBL" id="RGV36867.1"/>
    </source>
</evidence>
<keyword evidence="1" id="KW-0812">Transmembrane</keyword>
<dbReference type="EMBL" id="QRZA01000001">
    <property type="protein sequence ID" value="RGV36867.1"/>
    <property type="molecule type" value="Genomic_DNA"/>
</dbReference>
<dbReference type="Pfam" id="PF04773">
    <property type="entry name" value="FecR"/>
    <property type="match status" value="1"/>
</dbReference>
<dbReference type="Proteomes" id="UP000286038">
    <property type="component" value="Unassembled WGS sequence"/>
</dbReference>
<sequence>MKEAFEIARIIQKSLKGKLSESEERQLSGWRKVSDENERAFQRMISEDFYTIGMEKLEMYDSRVAYGRFLQKKYQQRRKRRFLINMARVAAVALPFVIALVLYVGLNREEEQMVRPSLASNILPGTSKAVLTLANGQMIPLGKEATDSTIITDGTQISASGSGVTYASGVESESVVYNKLEIPRGGEFCLTLSDGTRVWLNSETSIQYPVAFGAKERRVFVQGEAYFEVAKDAKKPFTVQFMSSSVTVLGTSFNIRAYPEEKRSQTTLAEGSVRIYSPGSSMLLKPGEQAEVSALSGEMVKQEVEVKNFTSWKDGRFVFEQQPLEDIMRTLERWYDIRVIFKDEGAKRISLSGNMKRYGDFSQVMKMLQMTGDVRFELHGNDVYITTE</sequence>
<dbReference type="Proteomes" id="UP000283589">
    <property type="component" value="Unassembled WGS sequence"/>
</dbReference>
<feature type="domain" description="Protein FecR C-terminal" evidence="3">
    <location>
        <begin position="316"/>
        <end position="385"/>
    </location>
</feature>
<dbReference type="Proteomes" id="UP000286063">
    <property type="component" value="Unassembled WGS sequence"/>
</dbReference>
<dbReference type="Pfam" id="PF16344">
    <property type="entry name" value="FecR_C"/>
    <property type="match status" value="1"/>
</dbReference>
<accession>A0A415QNT5</accession>
<dbReference type="STRING" id="1121130.GCA_000519105_00481"/>
<evidence type="ECO:0000313" key="8">
    <source>
        <dbReference type="Proteomes" id="UP000286038"/>
    </source>
</evidence>
<evidence type="ECO:0000313" key="5">
    <source>
        <dbReference type="EMBL" id="RGY19745.1"/>
    </source>
</evidence>
<gene>
    <name evidence="4" type="ORF">DWW18_01400</name>
    <name evidence="6" type="ORF">DWZ68_03815</name>
    <name evidence="5" type="ORF">DXA50_05160</name>
</gene>
<dbReference type="InterPro" id="IPR032508">
    <property type="entry name" value="FecR_C"/>
</dbReference>
<name>A0A415QNT5_9BACT</name>
<dbReference type="GO" id="GO:0016989">
    <property type="term" value="F:sigma factor antagonist activity"/>
    <property type="evidence" value="ECO:0007669"/>
    <property type="project" value="TreeGrafter"/>
</dbReference>
<evidence type="ECO:0000313" key="9">
    <source>
        <dbReference type="Proteomes" id="UP000286063"/>
    </source>
</evidence>
<dbReference type="Gene3D" id="2.60.120.1440">
    <property type="match status" value="1"/>
</dbReference>